<dbReference type="InterPro" id="IPR038765">
    <property type="entry name" value="Papain-like_cys_pep_sf"/>
</dbReference>
<keyword evidence="5" id="KW-1185">Reference proteome</keyword>
<dbReference type="EMBL" id="SLWS01000008">
    <property type="protein sequence ID" value="TCO55015.1"/>
    <property type="molecule type" value="Genomic_DNA"/>
</dbReference>
<dbReference type="Pfam" id="PF00112">
    <property type="entry name" value="Peptidase_C1"/>
    <property type="match status" value="1"/>
</dbReference>
<dbReference type="SMART" id="SM00645">
    <property type="entry name" value="Pept_C1"/>
    <property type="match status" value="1"/>
</dbReference>
<dbReference type="InterPro" id="IPR013128">
    <property type="entry name" value="Peptidase_C1A"/>
</dbReference>
<dbReference type="Proteomes" id="UP000295680">
    <property type="component" value="Unassembled WGS sequence"/>
</dbReference>
<feature type="domain" description="Peptidase C1A papain C-terminal" evidence="3">
    <location>
        <begin position="59"/>
        <end position="284"/>
    </location>
</feature>
<evidence type="ECO:0000313" key="4">
    <source>
        <dbReference type="EMBL" id="TCO55015.1"/>
    </source>
</evidence>
<name>A0A4R2JLF1_9PSEU</name>
<gene>
    <name evidence="4" type="ORF">EV192_108303</name>
</gene>
<feature type="region of interest" description="Disordered" evidence="2">
    <location>
        <begin position="1"/>
        <end position="21"/>
    </location>
</feature>
<dbReference type="AlphaFoldDB" id="A0A4R2JLF1"/>
<comment type="caution">
    <text evidence="4">The sequence shown here is derived from an EMBL/GenBank/DDBJ whole genome shotgun (WGS) entry which is preliminary data.</text>
</comment>
<dbReference type="Gene3D" id="3.90.70.10">
    <property type="entry name" value="Cysteine proteinases"/>
    <property type="match status" value="1"/>
</dbReference>
<evidence type="ECO:0000256" key="1">
    <source>
        <dbReference type="ARBA" id="ARBA00008455"/>
    </source>
</evidence>
<proteinExistence type="inferred from homology"/>
<dbReference type="GO" id="GO:0008234">
    <property type="term" value="F:cysteine-type peptidase activity"/>
    <property type="evidence" value="ECO:0007669"/>
    <property type="project" value="InterPro"/>
</dbReference>
<dbReference type="RefSeq" id="WP_207926364.1">
    <property type="nucleotide sequence ID" value="NZ_SLWS01000008.1"/>
</dbReference>
<dbReference type="SUPFAM" id="SSF54001">
    <property type="entry name" value="Cysteine proteinases"/>
    <property type="match status" value="1"/>
</dbReference>
<keyword evidence="4" id="KW-0645">Protease</keyword>
<comment type="similarity">
    <text evidence="1">Belongs to the peptidase C1 family.</text>
</comment>
<dbReference type="PANTHER" id="PTHR12411">
    <property type="entry name" value="CYSTEINE PROTEASE FAMILY C1-RELATED"/>
    <property type="match status" value="1"/>
</dbReference>
<organism evidence="4 5">
    <name type="scientific">Actinocrispum wychmicini</name>
    <dbReference type="NCBI Taxonomy" id="1213861"/>
    <lineage>
        <taxon>Bacteria</taxon>
        <taxon>Bacillati</taxon>
        <taxon>Actinomycetota</taxon>
        <taxon>Actinomycetes</taxon>
        <taxon>Pseudonocardiales</taxon>
        <taxon>Pseudonocardiaceae</taxon>
        <taxon>Actinocrispum</taxon>
    </lineage>
</organism>
<sequence>MDTILLPGNTEPTGMGWLPDRPDVRDLTHESPEVRDVLKGSASKSLQRLGSAEAADSGVPASVDLRQYFSPVEDQGQLGSCTANAACGMVEYYQRRSFGKYADMSRLFVYKVTRQFLGLTGDTGAYLRSVMGALALFGAPPEKYWPYDVSKFEDDPPAFAFAFAQNYQALKYFRLDPAGQSADQTLTTVKTNLAAGVPAIFGFTVYASIQKPKKPGEIPFPAKGENVLGGHAICAAGYDDAKKITNPTDNKTATGAFLIRNSWGTTWGEQGYGWLPYEYVTQSLAEDWWAMTSAEWVDSSAFDEG</sequence>
<dbReference type="InterPro" id="IPR000668">
    <property type="entry name" value="Peptidase_C1A_C"/>
</dbReference>
<dbReference type="GO" id="GO:0006508">
    <property type="term" value="P:proteolysis"/>
    <property type="evidence" value="ECO:0007669"/>
    <property type="project" value="UniProtKB-KW"/>
</dbReference>
<evidence type="ECO:0000259" key="3">
    <source>
        <dbReference type="SMART" id="SM00645"/>
    </source>
</evidence>
<evidence type="ECO:0000313" key="5">
    <source>
        <dbReference type="Proteomes" id="UP000295680"/>
    </source>
</evidence>
<dbReference type="CDD" id="cd02619">
    <property type="entry name" value="Peptidase_C1"/>
    <property type="match status" value="1"/>
</dbReference>
<accession>A0A4R2JLF1</accession>
<protein>
    <submittedName>
        <fullName evidence="4">C1A family cysteine protease</fullName>
    </submittedName>
</protein>
<keyword evidence="4" id="KW-0378">Hydrolase</keyword>
<reference evidence="4 5" key="1">
    <citation type="submission" date="2019-03" db="EMBL/GenBank/DDBJ databases">
        <title>Genomic Encyclopedia of Type Strains, Phase IV (KMG-IV): sequencing the most valuable type-strain genomes for metagenomic binning, comparative biology and taxonomic classification.</title>
        <authorList>
            <person name="Goeker M."/>
        </authorList>
    </citation>
    <scope>NUCLEOTIDE SEQUENCE [LARGE SCALE GENOMIC DNA]</scope>
    <source>
        <strain evidence="4 5">DSM 45934</strain>
    </source>
</reference>
<evidence type="ECO:0000256" key="2">
    <source>
        <dbReference type="SAM" id="MobiDB-lite"/>
    </source>
</evidence>